<feature type="compositionally biased region" description="Gly residues" evidence="1">
    <location>
        <begin position="451"/>
        <end position="461"/>
    </location>
</feature>
<keyword evidence="2" id="KW-0812">Transmembrane</keyword>
<dbReference type="OrthoDB" id="103676at2157"/>
<dbReference type="InterPro" id="IPR011635">
    <property type="entry name" value="CARDB"/>
</dbReference>
<accession>A0A256JUI7</accession>
<dbReference type="InterPro" id="IPR009482">
    <property type="entry name" value="DUF1102"/>
</dbReference>
<feature type="region of interest" description="Disordered" evidence="1">
    <location>
        <begin position="172"/>
        <end position="192"/>
    </location>
</feature>
<evidence type="ECO:0000256" key="2">
    <source>
        <dbReference type="SAM" id="Phobius"/>
    </source>
</evidence>
<evidence type="ECO:0000313" key="5">
    <source>
        <dbReference type="Proteomes" id="UP000216758"/>
    </source>
</evidence>
<organism evidence="4 5">
    <name type="scientific">Halorubrum ezzemoulense</name>
    <name type="common">Halorubrum chaoviator</name>
    <dbReference type="NCBI Taxonomy" id="337243"/>
    <lineage>
        <taxon>Archaea</taxon>
        <taxon>Methanobacteriati</taxon>
        <taxon>Methanobacteriota</taxon>
        <taxon>Stenosarchaea group</taxon>
        <taxon>Halobacteria</taxon>
        <taxon>Halobacteriales</taxon>
        <taxon>Haloferacaceae</taxon>
        <taxon>Halorubrum</taxon>
    </lineage>
</organism>
<keyword evidence="2" id="KW-0472">Membrane</keyword>
<protein>
    <submittedName>
        <fullName evidence="4">DUF1102 domain-containing protein</fullName>
    </submittedName>
</protein>
<keyword evidence="2" id="KW-1133">Transmembrane helix</keyword>
<feature type="domain" description="CARDB" evidence="3">
    <location>
        <begin position="364"/>
        <end position="439"/>
    </location>
</feature>
<dbReference type="Proteomes" id="UP000216758">
    <property type="component" value="Unassembled WGS sequence"/>
</dbReference>
<feature type="compositionally biased region" description="Low complexity" evidence="1">
    <location>
        <begin position="175"/>
        <end position="189"/>
    </location>
</feature>
<comment type="caution">
    <text evidence="4">The sequence shown here is derived from an EMBL/GenBank/DDBJ whole genome shotgun (WGS) entry which is preliminary data.</text>
</comment>
<dbReference type="InterPro" id="IPR013783">
    <property type="entry name" value="Ig-like_fold"/>
</dbReference>
<evidence type="ECO:0000259" key="3">
    <source>
        <dbReference type="Pfam" id="PF07705"/>
    </source>
</evidence>
<proteinExistence type="predicted"/>
<gene>
    <name evidence="4" type="ORF">DJ78_03350</name>
</gene>
<dbReference type="Gene3D" id="2.60.40.10">
    <property type="entry name" value="Immunoglobulins"/>
    <property type="match status" value="1"/>
</dbReference>
<name>A0A256JUI7_HALEZ</name>
<feature type="transmembrane region" description="Helical" evidence="2">
    <location>
        <begin position="502"/>
        <end position="522"/>
    </location>
</feature>
<reference evidence="4 5" key="1">
    <citation type="journal article" date="2014" name="Front. Microbiol.">
        <title>Population and genomic analysis of the genus Halorubrum.</title>
        <authorList>
            <person name="Fullmer M.S."/>
            <person name="Soucy S.M."/>
            <person name="Swithers K.S."/>
            <person name="Makkay A.M."/>
            <person name="Wheeler R."/>
            <person name="Ventosa A."/>
            <person name="Gogarten J.P."/>
            <person name="Papke R.T."/>
        </authorList>
    </citation>
    <scope>NUCLEOTIDE SEQUENCE [LARGE SCALE GENOMIC DNA]</scope>
    <source>
        <strain evidence="4 5">G37</strain>
    </source>
</reference>
<sequence length="528" mass="53640">MPTARRTGILILLAVSAATGLAFATGAAVVDGPADTVADGDLAVQPADGPNGRYAYLNDDDEIAIDVSASNPNIEDPSFEGVNVDSTGRIDDVFTITYTADQYAHVWIGDGSENVTFVVDGDSIEGEANNVTLAPNETVSVGLELDTRGATVGTRLGADEFSIEAKIAEPEEVEATATGASTQGTADGGPTKTVASLSADRREFVASGVESGAEVRFRADGMPIDRDNVTLEGIDLAGVRNDRVELNAAGSPVPFANGSALTAPTRPRPVGYLSLAHEFAPDAVDAMTIRFSADPAYLNATGTDPADVTLYRQTDAGDWEAVSVEVVDEAVVDILGLPEDRVHFRATTTEFSTFAVATREPRFDVTAATVAPEAIDPGENVTVRATVRNGGGAAGERAVTLTVDGNSVASETVALAPNETATLSFDETVSAAGAYDLAVGGTPAGTLIVGDPGGDPAGGEGSNSEATGGDGESAETASGSDAASSAADTEAGPTEEPGGIEFVELGGLLAALALAVAGLALFRRMPRS</sequence>
<feature type="compositionally biased region" description="Low complexity" evidence="1">
    <location>
        <begin position="474"/>
        <end position="492"/>
    </location>
</feature>
<dbReference type="AlphaFoldDB" id="A0A256JUI7"/>
<evidence type="ECO:0000313" key="4">
    <source>
        <dbReference type="EMBL" id="OYR72283.1"/>
    </source>
</evidence>
<dbReference type="EMBL" id="NHPB01000017">
    <property type="protein sequence ID" value="OYR72283.1"/>
    <property type="molecule type" value="Genomic_DNA"/>
</dbReference>
<feature type="region of interest" description="Disordered" evidence="1">
    <location>
        <begin position="446"/>
        <end position="499"/>
    </location>
</feature>
<dbReference type="RefSeq" id="WP_094582669.1">
    <property type="nucleotide sequence ID" value="NZ_NHPB01000017.1"/>
</dbReference>
<dbReference type="Pfam" id="PF07705">
    <property type="entry name" value="CARDB"/>
    <property type="match status" value="1"/>
</dbReference>
<evidence type="ECO:0000256" key="1">
    <source>
        <dbReference type="SAM" id="MobiDB-lite"/>
    </source>
</evidence>
<dbReference type="Pfam" id="PF06510">
    <property type="entry name" value="DUF1102"/>
    <property type="match status" value="1"/>
</dbReference>